<protein>
    <submittedName>
        <fullName evidence="2">Uncharacterized protein</fullName>
    </submittedName>
</protein>
<dbReference type="Proteomes" id="UP001174909">
    <property type="component" value="Unassembled WGS sequence"/>
</dbReference>
<gene>
    <name evidence="2" type="ORF">GBAR_LOCUS17911</name>
</gene>
<feature type="region of interest" description="Disordered" evidence="1">
    <location>
        <begin position="55"/>
        <end position="76"/>
    </location>
</feature>
<name>A0AA35SL25_GEOBA</name>
<proteinExistence type="predicted"/>
<accession>A0AA35SL25</accession>
<evidence type="ECO:0000313" key="3">
    <source>
        <dbReference type="Proteomes" id="UP001174909"/>
    </source>
</evidence>
<comment type="caution">
    <text evidence="2">The sequence shown here is derived from an EMBL/GenBank/DDBJ whole genome shotgun (WGS) entry which is preliminary data.</text>
</comment>
<reference evidence="2" key="1">
    <citation type="submission" date="2023-03" db="EMBL/GenBank/DDBJ databases">
        <authorList>
            <person name="Steffen K."/>
            <person name="Cardenas P."/>
        </authorList>
    </citation>
    <scope>NUCLEOTIDE SEQUENCE</scope>
</reference>
<evidence type="ECO:0000313" key="2">
    <source>
        <dbReference type="EMBL" id="CAI8031559.1"/>
    </source>
</evidence>
<evidence type="ECO:0000256" key="1">
    <source>
        <dbReference type="SAM" id="MobiDB-lite"/>
    </source>
</evidence>
<keyword evidence="3" id="KW-1185">Reference proteome</keyword>
<organism evidence="2 3">
    <name type="scientific">Geodia barretti</name>
    <name type="common">Barrett's horny sponge</name>
    <dbReference type="NCBI Taxonomy" id="519541"/>
    <lineage>
        <taxon>Eukaryota</taxon>
        <taxon>Metazoa</taxon>
        <taxon>Porifera</taxon>
        <taxon>Demospongiae</taxon>
        <taxon>Heteroscleromorpha</taxon>
        <taxon>Tetractinellida</taxon>
        <taxon>Astrophorina</taxon>
        <taxon>Geodiidae</taxon>
        <taxon>Geodia</taxon>
    </lineage>
</organism>
<feature type="compositionally biased region" description="Basic and acidic residues" evidence="1">
    <location>
        <begin position="63"/>
        <end position="73"/>
    </location>
</feature>
<dbReference type="AlphaFoldDB" id="A0AA35SL25"/>
<sequence>MKSEERKKLRYTKLSTRCAWNHNSHPLGRNGEGAVGLVSEATVWHPLHPRYRDDIIVGSDGGEEGRGGEDDGRGCAGDVGDCQRWRRQSGCLRTQEKTIKLKRS</sequence>
<dbReference type="EMBL" id="CASHTH010002548">
    <property type="protein sequence ID" value="CAI8031559.1"/>
    <property type="molecule type" value="Genomic_DNA"/>
</dbReference>